<reference evidence="1" key="1">
    <citation type="submission" date="2023-05" db="EMBL/GenBank/DDBJ databases">
        <title>High-quality long-read genome of Scophthalmus maximus.</title>
        <authorList>
            <person name="Lien S."/>
            <person name="Martinez P."/>
        </authorList>
    </citation>
    <scope>NUCLEOTIDE SEQUENCE [LARGE SCALE GENOMIC DNA]</scope>
</reference>
<evidence type="ECO:0000313" key="1">
    <source>
        <dbReference type="Ensembl" id="ENSSMAP00000070821.1"/>
    </source>
</evidence>
<dbReference type="Ensembl" id="ENSSMAT00000062184.1">
    <property type="protein sequence ID" value="ENSSMAP00000070821.1"/>
    <property type="gene ID" value="ENSSMAG00000026670.1"/>
</dbReference>
<dbReference type="Proteomes" id="UP000694558">
    <property type="component" value="Chromosome 9"/>
</dbReference>
<accession>A0A8D3EGB2</accession>
<name>A0A8D3EGB2_SCOMX</name>
<organism evidence="1 2">
    <name type="scientific">Scophthalmus maximus</name>
    <name type="common">Turbot</name>
    <name type="synonym">Psetta maxima</name>
    <dbReference type="NCBI Taxonomy" id="52904"/>
    <lineage>
        <taxon>Eukaryota</taxon>
        <taxon>Metazoa</taxon>
        <taxon>Chordata</taxon>
        <taxon>Craniata</taxon>
        <taxon>Vertebrata</taxon>
        <taxon>Euteleostomi</taxon>
        <taxon>Actinopterygii</taxon>
        <taxon>Neopterygii</taxon>
        <taxon>Teleostei</taxon>
        <taxon>Neoteleostei</taxon>
        <taxon>Acanthomorphata</taxon>
        <taxon>Carangaria</taxon>
        <taxon>Pleuronectiformes</taxon>
        <taxon>Pleuronectoidei</taxon>
        <taxon>Scophthalmidae</taxon>
        <taxon>Scophthalmus</taxon>
    </lineage>
</organism>
<evidence type="ECO:0000313" key="2">
    <source>
        <dbReference type="Proteomes" id="UP000694558"/>
    </source>
</evidence>
<protein>
    <submittedName>
        <fullName evidence="1">Uncharacterized protein</fullName>
    </submittedName>
</protein>
<proteinExistence type="predicted"/>
<dbReference type="AlphaFoldDB" id="A0A8D3EGB2"/>
<reference evidence="1" key="2">
    <citation type="submission" date="2025-08" db="UniProtKB">
        <authorList>
            <consortium name="Ensembl"/>
        </authorList>
    </citation>
    <scope>IDENTIFICATION</scope>
</reference>
<sequence>YNIKDLSKRSTDTEEAVKIFKNLRYLSPSGHKQGFSLGLANSCLLSLHTMHRVYHKQKAM</sequence>